<accession>A0A2A9EJ76</accession>
<keyword evidence="4" id="KW-1185">Reference proteome</keyword>
<gene>
    <name evidence="3" type="ORF">ATJ97_0762</name>
</gene>
<organism evidence="3 4">
    <name type="scientific">Georgenia soli</name>
    <dbReference type="NCBI Taxonomy" id="638953"/>
    <lineage>
        <taxon>Bacteria</taxon>
        <taxon>Bacillati</taxon>
        <taxon>Actinomycetota</taxon>
        <taxon>Actinomycetes</taxon>
        <taxon>Micrococcales</taxon>
        <taxon>Bogoriellaceae</taxon>
        <taxon>Georgenia</taxon>
    </lineage>
</organism>
<dbReference type="InterPro" id="IPR036754">
    <property type="entry name" value="YbaK/aa-tRNA-synt-asso_dom_sf"/>
</dbReference>
<dbReference type="SUPFAM" id="SSF55826">
    <property type="entry name" value="YbaK/ProRS associated domain"/>
    <property type="match status" value="1"/>
</dbReference>
<dbReference type="EMBL" id="PDJI01000004">
    <property type="protein sequence ID" value="PFG38289.1"/>
    <property type="molecule type" value="Genomic_DNA"/>
</dbReference>
<sequence length="238" mass="24536">MTTTEPEGSGREPGPAPVHHAAPEPGREPGTPGPGTDLGSPPLDPAEPTAVLGELDDVVFGALVWVPARERPDLLAPPVHAALAALPSDAAAQVLVAEIDPELADTAAMTEAYDLPAEVSSNCVIVAGKRAGEERVAACVVRATTRADVNTTVRKLLDVRKASFWPTDRAVEASGMEYGGITPFGIPHGWRLLLDARVAHGQSIVGSGVRRSKLLVPGEVLAALPGAEVVEGLGVPTD</sequence>
<dbReference type="Proteomes" id="UP000222106">
    <property type="component" value="Unassembled WGS sequence"/>
</dbReference>
<dbReference type="RefSeq" id="WP_425432726.1">
    <property type="nucleotide sequence ID" value="NZ_PDJI01000004.1"/>
</dbReference>
<feature type="domain" description="YbaK/aminoacyl-tRNA synthetase-associated" evidence="2">
    <location>
        <begin position="101"/>
        <end position="219"/>
    </location>
</feature>
<comment type="caution">
    <text evidence="3">The sequence shown here is derived from an EMBL/GenBank/DDBJ whole genome shotgun (WGS) entry which is preliminary data.</text>
</comment>
<dbReference type="InterPro" id="IPR007214">
    <property type="entry name" value="YbaK/aa-tRNA-synth-assoc-dom"/>
</dbReference>
<evidence type="ECO:0000259" key="2">
    <source>
        <dbReference type="Pfam" id="PF04073"/>
    </source>
</evidence>
<dbReference type="Pfam" id="PF04073">
    <property type="entry name" value="tRNA_edit"/>
    <property type="match status" value="1"/>
</dbReference>
<feature type="region of interest" description="Disordered" evidence="1">
    <location>
        <begin position="1"/>
        <end position="49"/>
    </location>
</feature>
<proteinExistence type="predicted"/>
<dbReference type="GO" id="GO:0002161">
    <property type="term" value="F:aminoacyl-tRNA deacylase activity"/>
    <property type="evidence" value="ECO:0007669"/>
    <property type="project" value="InterPro"/>
</dbReference>
<evidence type="ECO:0000313" key="3">
    <source>
        <dbReference type="EMBL" id="PFG38289.1"/>
    </source>
</evidence>
<evidence type="ECO:0000256" key="1">
    <source>
        <dbReference type="SAM" id="MobiDB-lite"/>
    </source>
</evidence>
<protein>
    <submittedName>
        <fullName evidence="3">Prolyl-tRNA editing enzyme YbaK/EbsC (Cys-tRNA(Pro) deacylase)</fullName>
    </submittedName>
</protein>
<evidence type="ECO:0000313" key="4">
    <source>
        <dbReference type="Proteomes" id="UP000222106"/>
    </source>
</evidence>
<reference evidence="3 4" key="1">
    <citation type="submission" date="2017-10" db="EMBL/GenBank/DDBJ databases">
        <title>Sequencing the genomes of 1000 actinobacteria strains.</title>
        <authorList>
            <person name="Klenk H.-P."/>
        </authorList>
    </citation>
    <scope>NUCLEOTIDE SEQUENCE [LARGE SCALE GENOMIC DNA]</scope>
    <source>
        <strain evidence="3 4">DSM 21838</strain>
    </source>
</reference>
<dbReference type="CDD" id="cd04939">
    <property type="entry name" value="PA2301"/>
    <property type="match status" value="1"/>
</dbReference>
<dbReference type="AlphaFoldDB" id="A0A2A9EJ76"/>
<name>A0A2A9EJ76_9MICO</name>
<dbReference type="Gene3D" id="3.90.960.10">
    <property type="entry name" value="YbaK/aminoacyl-tRNA synthetase-associated domain"/>
    <property type="match status" value="1"/>
</dbReference>